<organism evidence="2 3">
    <name type="scientific">Pterulicium gracile</name>
    <dbReference type="NCBI Taxonomy" id="1884261"/>
    <lineage>
        <taxon>Eukaryota</taxon>
        <taxon>Fungi</taxon>
        <taxon>Dikarya</taxon>
        <taxon>Basidiomycota</taxon>
        <taxon>Agaricomycotina</taxon>
        <taxon>Agaricomycetes</taxon>
        <taxon>Agaricomycetidae</taxon>
        <taxon>Agaricales</taxon>
        <taxon>Pleurotineae</taxon>
        <taxon>Pterulaceae</taxon>
        <taxon>Pterulicium</taxon>
    </lineage>
</organism>
<dbReference type="Proteomes" id="UP000305067">
    <property type="component" value="Unassembled WGS sequence"/>
</dbReference>
<proteinExistence type="predicted"/>
<keyword evidence="3" id="KW-1185">Reference proteome</keyword>
<protein>
    <submittedName>
        <fullName evidence="2">Uncharacterized protein</fullName>
    </submittedName>
</protein>
<dbReference type="EMBL" id="ML178814">
    <property type="protein sequence ID" value="TFL06843.1"/>
    <property type="molecule type" value="Genomic_DNA"/>
</dbReference>
<gene>
    <name evidence="2" type="ORF">BDV98DRAFT_316</name>
</gene>
<dbReference type="AlphaFoldDB" id="A0A5C3QXU8"/>
<feature type="compositionally biased region" description="Acidic residues" evidence="1">
    <location>
        <begin position="170"/>
        <end position="188"/>
    </location>
</feature>
<feature type="compositionally biased region" description="Low complexity" evidence="1">
    <location>
        <begin position="139"/>
        <end position="156"/>
    </location>
</feature>
<accession>A0A5C3QXU8</accession>
<feature type="region of interest" description="Disordered" evidence="1">
    <location>
        <begin position="121"/>
        <end position="188"/>
    </location>
</feature>
<evidence type="ECO:0000313" key="3">
    <source>
        <dbReference type="Proteomes" id="UP000305067"/>
    </source>
</evidence>
<reference evidence="2 3" key="1">
    <citation type="journal article" date="2019" name="Nat. Ecol. Evol.">
        <title>Megaphylogeny resolves global patterns of mushroom evolution.</title>
        <authorList>
            <person name="Varga T."/>
            <person name="Krizsan K."/>
            <person name="Foldi C."/>
            <person name="Dima B."/>
            <person name="Sanchez-Garcia M."/>
            <person name="Sanchez-Ramirez S."/>
            <person name="Szollosi G.J."/>
            <person name="Szarkandi J.G."/>
            <person name="Papp V."/>
            <person name="Albert L."/>
            <person name="Andreopoulos W."/>
            <person name="Angelini C."/>
            <person name="Antonin V."/>
            <person name="Barry K.W."/>
            <person name="Bougher N.L."/>
            <person name="Buchanan P."/>
            <person name="Buyck B."/>
            <person name="Bense V."/>
            <person name="Catcheside P."/>
            <person name="Chovatia M."/>
            <person name="Cooper J."/>
            <person name="Damon W."/>
            <person name="Desjardin D."/>
            <person name="Finy P."/>
            <person name="Geml J."/>
            <person name="Haridas S."/>
            <person name="Hughes K."/>
            <person name="Justo A."/>
            <person name="Karasinski D."/>
            <person name="Kautmanova I."/>
            <person name="Kiss B."/>
            <person name="Kocsube S."/>
            <person name="Kotiranta H."/>
            <person name="LaButti K.M."/>
            <person name="Lechner B.E."/>
            <person name="Liimatainen K."/>
            <person name="Lipzen A."/>
            <person name="Lukacs Z."/>
            <person name="Mihaltcheva S."/>
            <person name="Morgado L.N."/>
            <person name="Niskanen T."/>
            <person name="Noordeloos M.E."/>
            <person name="Ohm R.A."/>
            <person name="Ortiz-Santana B."/>
            <person name="Ovrebo C."/>
            <person name="Racz N."/>
            <person name="Riley R."/>
            <person name="Savchenko A."/>
            <person name="Shiryaev A."/>
            <person name="Soop K."/>
            <person name="Spirin V."/>
            <person name="Szebenyi C."/>
            <person name="Tomsovsky M."/>
            <person name="Tulloss R.E."/>
            <person name="Uehling J."/>
            <person name="Grigoriev I.V."/>
            <person name="Vagvolgyi C."/>
            <person name="Papp T."/>
            <person name="Martin F.M."/>
            <person name="Miettinen O."/>
            <person name="Hibbett D.S."/>
            <person name="Nagy L.G."/>
        </authorList>
    </citation>
    <scope>NUCLEOTIDE SEQUENCE [LARGE SCALE GENOMIC DNA]</scope>
    <source>
        <strain evidence="2 3">CBS 309.79</strain>
    </source>
</reference>
<sequence>MFSKLFHYTAEGSLSLPVMSVSFEGGMARLILKPQTMQGLELLVRDMFGVNRARSLLFYIPAAFFQLGEDTALTTEVYPIVKDRLVRVAAAYTGHESAPCSTPNFFEHWYSDSSITSMPQAKASGLCTRDSPHPDSPISQSSYADAPSRSSSSHLALGQTKGGPSRNFAEDSEDELDDWGSDLTVSDDYEDPAEHAAHAHSMFTSEHSNGSQIKRPATFRQDTARPTRPSVNIPVPVPPKGALNVASAEQTSIVDVGPVPLLRIRSASPPLEQLNAPRARRDSGVHWLEEAAADTQMQFFTPCSSSSYEALFDVTLQLALHLSLRHPVTYVSPDRCLACGVFPFGTTTH</sequence>
<evidence type="ECO:0000313" key="2">
    <source>
        <dbReference type="EMBL" id="TFL06843.1"/>
    </source>
</evidence>
<name>A0A5C3QXU8_9AGAR</name>
<evidence type="ECO:0000256" key="1">
    <source>
        <dbReference type="SAM" id="MobiDB-lite"/>
    </source>
</evidence>